<feature type="binding site" evidence="8">
    <location>
        <position position="52"/>
    </location>
    <ligand>
        <name>GTP</name>
        <dbReference type="ChEBI" id="CHEBI:37565"/>
    </ligand>
</feature>
<name>A0A1C4CDR0_9GAMM</name>
<dbReference type="InterPro" id="IPR013482">
    <property type="entry name" value="Molybde_CF_guanTrfase"/>
</dbReference>
<protein>
    <recommendedName>
        <fullName evidence="8">Molybdenum cofactor guanylyltransferase</fullName>
        <shortName evidence="8">MoCo guanylyltransferase</shortName>
        <ecNumber evidence="8">2.7.7.77</ecNumber>
    </recommendedName>
    <alternativeName>
        <fullName evidence="8">GTP:molybdopterin guanylyltransferase</fullName>
    </alternativeName>
    <alternativeName>
        <fullName evidence="8">Mo-MPT guanylyltransferase</fullName>
    </alternativeName>
    <alternativeName>
        <fullName evidence="8">Molybdopterin guanylyltransferase</fullName>
    </alternativeName>
    <alternativeName>
        <fullName evidence="8">Molybdopterin-guanine dinucleotide synthase</fullName>
        <shortName evidence="8">MGD synthase</shortName>
    </alternativeName>
</protein>
<keyword evidence="1 8" id="KW-0963">Cytoplasm</keyword>
<dbReference type="CDD" id="cd02503">
    <property type="entry name" value="MobA"/>
    <property type="match status" value="1"/>
</dbReference>
<dbReference type="AlphaFoldDB" id="A0A1C4CDR0"/>
<proteinExistence type="inferred from homology"/>
<comment type="cofactor">
    <cofactor evidence="8">
        <name>Mg(2+)</name>
        <dbReference type="ChEBI" id="CHEBI:18420"/>
    </cofactor>
</comment>
<dbReference type="SUPFAM" id="SSF53448">
    <property type="entry name" value="Nucleotide-diphospho-sugar transferases"/>
    <property type="match status" value="1"/>
</dbReference>
<evidence type="ECO:0000313" key="10">
    <source>
        <dbReference type="EMBL" id="SCC17192.1"/>
    </source>
</evidence>
<organism evidence="10 11">
    <name type="scientific">Gilliamella bombicola</name>
    <dbReference type="NCBI Taxonomy" id="1798182"/>
    <lineage>
        <taxon>Bacteria</taxon>
        <taxon>Pseudomonadati</taxon>
        <taxon>Pseudomonadota</taxon>
        <taxon>Gammaproteobacteria</taxon>
        <taxon>Orbales</taxon>
        <taxon>Orbaceae</taxon>
        <taxon>Gilliamella</taxon>
    </lineage>
</organism>
<keyword evidence="2 8" id="KW-0808">Transferase</keyword>
<accession>A0A1C4CDR0</accession>
<evidence type="ECO:0000256" key="8">
    <source>
        <dbReference type="HAMAP-Rule" id="MF_00316"/>
    </source>
</evidence>
<evidence type="ECO:0000256" key="4">
    <source>
        <dbReference type="ARBA" id="ARBA00022741"/>
    </source>
</evidence>
<keyword evidence="3 8" id="KW-0479">Metal-binding</keyword>
<dbReference type="OrthoDB" id="9788394at2"/>
<evidence type="ECO:0000313" key="11">
    <source>
        <dbReference type="Proteomes" id="UP000199670"/>
    </source>
</evidence>
<dbReference type="HAMAP" id="MF_00316">
    <property type="entry name" value="MobA"/>
    <property type="match status" value="1"/>
</dbReference>
<comment type="function">
    <text evidence="8">Transfers a GMP moiety from GTP to Mo-molybdopterin (Mo-MPT) cofactor (Moco or molybdenum cofactor) to form Mo-molybdopterin guanine dinucleotide (Mo-MGD) cofactor.</text>
</comment>
<evidence type="ECO:0000256" key="3">
    <source>
        <dbReference type="ARBA" id="ARBA00022723"/>
    </source>
</evidence>
<keyword evidence="11" id="KW-1185">Reference proteome</keyword>
<keyword evidence="4 8" id="KW-0547">Nucleotide-binding</keyword>
<keyword evidence="6 8" id="KW-0342">GTP-binding</keyword>
<gene>
    <name evidence="8" type="primary">mobA</name>
    <name evidence="10" type="ORF">GA0061081_10856</name>
</gene>
<dbReference type="EMBL" id="FMAQ01000008">
    <property type="protein sequence ID" value="SCC17192.1"/>
    <property type="molecule type" value="Genomic_DNA"/>
</dbReference>
<dbReference type="GO" id="GO:1902758">
    <property type="term" value="P:bis(molybdopterin guanine dinucleotide)molybdenum biosynthetic process"/>
    <property type="evidence" value="ECO:0007669"/>
    <property type="project" value="TreeGrafter"/>
</dbReference>
<dbReference type="RefSeq" id="WP_091349320.1">
    <property type="nucleotide sequence ID" value="NZ_FMAQ01000008.1"/>
</dbReference>
<reference evidence="11" key="1">
    <citation type="submission" date="2016-08" db="EMBL/GenBank/DDBJ databases">
        <authorList>
            <person name="Varghese N."/>
            <person name="Submissions Spin"/>
        </authorList>
    </citation>
    <scope>NUCLEOTIDE SEQUENCE [LARGE SCALE GENOMIC DNA]</scope>
    <source>
        <strain evidence="11">R-53248</strain>
    </source>
</reference>
<evidence type="ECO:0000259" key="9">
    <source>
        <dbReference type="Pfam" id="PF12804"/>
    </source>
</evidence>
<evidence type="ECO:0000256" key="7">
    <source>
        <dbReference type="ARBA" id="ARBA00023150"/>
    </source>
</evidence>
<sequence length="199" mass="22564">MEKPSITAIILAGGKSTRMNGNDKGLLLLQQKPLYQHVIDRIQPHVDALMINCNRHIQQYKKAGYPVFSDDLAGFCGPLSGIYSGLLRSKTDWNLFISCDTPFLPDDLIDRLAVYTANNSAIYPYDGQHHHPTILLIHKTTIPQLQAYLEQGERKLMLFLEQISAKSVDFSDKAACFININTVEELNTFNQKANKQYFF</sequence>
<comment type="subcellular location">
    <subcellularLocation>
        <location evidence="8">Cytoplasm</location>
    </subcellularLocation>
</comment>
<keyword evidence="5 8" id="KW-0460">Magnesium</keyword>
<dbReference type="PANTHER" id="PTHR19136">
    <property type="entry name" value="MOLYBDENUM COFACTOR GUANYLYLTRANSFERASE"/>
    <property type="match status" value="1"/>
</dbReference>
<dbReference type="EC" id="2.7.7.77" evidence="8"/>
<dbReference type="NCBIfam" id="TIGR02665">
    <property type="entry name" value="molyb_mobA"/>
    <property type="match status" value="1"/>
</dbReference>
<dbReference type="GO" id="GO:0046872">
    <property type="term" value="F:metal ion binding"/>
    <property type="evidence" value="ECO:0007669"/>
    <property type="project" value="UniProtKB-KW"/>
</dbReference>
<dbReference type="InterPro" id="IPR029044">
    <property type="entry name" value="Nucleotide-diphossugar_trans"/>
</dbReference>
<evidence type="ECO:0000256" key="5">
    <source>
        <dbReference type="ARBA" id="ARBA00022842"/>
    </source>
</evidence>
<dbReference type="Pfam" id="PF12804">
    <property type="entry name" value="NTP_transf_3"/>
    <property type="match status" value="1"/>
</dbReference>
<feature type="domain" description="MobA-like NTP transferase" evidence="9">
    <location>
        <begin position="8"/>
        <end position="158"/>
    </location>
</feature>
<dbReference type="GO" id="GO:0005737">
    <property type="term" value="C:cytoplasm"/>
    <property type="evidence" value="ECO:0007669"/>
    <property type="project" value="UniProtKB-SubCell"/>
</dbReference>
<evidence type="ECO:0000256" key="1">
    <source>
        <dbReference type="ARBA" id="ARBA00022490"/>
    </source>
</evidence>
<comment type="catalytic activity">
    <reaction evidence="8">
        <text>Mo-molybdopterin + GTP + H(+) = Mo-molybdopterin guanine dinucleotide + diphosphate</text>
        <dbReference type="Rhea" id="RHEA:34243"/>
        <dbReference type="ChEBI" id="CHEBI:15378"/>
        <dbReference type="ChEBI" id="CHEBI:33019"/>
        <dbReference type="ChEBI" id="CHEBI:37565"/>
        <dbReference type="ChEBI" id="CHEBI:71302"/>
        <dbReference type="ChEBI" id="CHEBI:71310"/>
        <dbReference type="EC" id="2.7.7.77"/>
    </reaction>
</comment>
<dbReference type="InterPro" id="IPR025877">
    <property type="entry name" value="MobA-like_NTP_Trfase"/>
</dbReference>
<dbReference type="GO" id="GO:0005525">
    <property type="term" value="F:GTP binding"/>
    <property type="evidence" value="ECO:0007669"/>
    <property type="project" value="UniProtKB-UniRule"/>
</dbReference>
<dbReference type="Proteomes" id="UP000199670">
    <property type="component" value="Unassembled WGS sequence"/>
</dbReference>
<comment type="similarity">
    <text evidence="8">Belongs to the MobA family.</text>
</comment>
<feature type="binding site" evidence="8">
    <location>
        <position position="100"/>
    </location>
    <ligand>
        <name>GTP</name>
        <dbReference type="ChEBI" id="CHEBI:37565"/>
    </ligand>
</feature>
<evidence type="ECO:0000256" key="6">
    <source>
        <dbReference type="ARBA" id="ARBA00023134"/>
    </source>
</evidence>
<evidence type="ECO:0000256" key="2">
    <source>
        <dbReference type="ARBA" id="ARBA00022679"/>
    </source>
</evidence>
<dbReference type="Gene3D" id="3.90.550.10">
    <property type="entry name" value="Spore Coat Polysaccharide Biosynthesis Protein SpsA, Chain A"/>
    <property type="match status" value="1"/>
</dbReference>
<dbReference type="GO" id="GO:0061603">
    <property type="term" value="F:molybdenum cofactor guanylyltransferase activity"/>
    <property type="evidence" value="ECO:0007669"/>
    <property type="project" value="UniProtKB-EC"/>
</dbReference>
<dbReference type="STRING" id="1798182.GA0061081_10856"/>
<dbReference type="PANTHER" id="PTHR19136:SF81">
    <property type="entry name" value="MOLYBDENUM COFACTOR GUANYLYLTRANSFERASE"/>
    <property type="match status" value="1"/>
</dbReference>
<feature type="binding site" evidence="8">
    <location>
        <position position="70"/>
    </location>
    <ligand>
        <name>GTP</name>
        <dbReference type="ChEBI" id="CHEBI:37565"/>
    </ligand>
</feature>
<keyword evidence="7 8" id="KW-0501">Molybdenum cofactor biosynthesis</keyword>
<feature type="binding site" evidence="8">
    <location>
        <position position="100"/>
    </location>
    <ligand>
        <name>Mg(2+)</name>
        <dbReference type="ChEBI" id="CHEBI:18420"/>
    </ligand>
</feature>
<feature type="binding site" evidence="8">
    <location>
        <position position="24"/>
    </location>
    <ligand>
        <name>GTP</name>
        <dbReference type="ChEBI" id="CHEBI:37565"/>
    </ligand>
</feature>
<comment type="subunit">
    <text evidence="8">Monomer.</text>
</comment>
<feature type="binding site" evidence="8">
    <location>
        <begin position="11"/>
        <end position="13"/>
    </location>
    <ligand>
        <name>GTP</name>
        <dbReference type="ChEBI" id="CHEBI:37565"/>
    </ligand>
</feature>
<comment type="domain">
    <text evidence="8">The N-terminal domain determines nucleotide recognition and specific binding, while the C-terminal domain determines the specific binding to the target protein.</text>
</comment>